<dbReference type="RefSeq" id="WP_202835908.1">
    <property type="nucleotide sequence ID" value="NZ_JAETWB010000083.1"/>
</dbReference>
<sequence length="102" mass="11252">MRQERDIVSRAAAWFARETGTIPSGSSGSMKANQATFPIARMTRLLRVSRASYYAWLDRPPLVRAEADAALLWQIRKVHIASRQTDLSALAPNLATRGAGKV</sequence>
<accession>A0ABS1UD45</accession>
<name>A0ABS1UD45_9PROT</name>
<evidence type="ECO:0000313" key="1">
    <source>
        <dbReference type="EMBL" id="MBL6082574.1"/>
    </source>
</evidence>
<protein>
    <recommendedName>
        <fullName evidence="3">Transposase</fullName>
    </recommendedName>
</protein>
<comment type="caution">
    <text evidence="1">The sequence shown here is derived from an EMBL/GenBank/DDBJ whole genome shotgun (WGS) entry which is preliminary data.</text>
</comment>
<evidence type="ECO:0008006" key="3">
    <source>
        <dbReference type="Google" id="ProtNLM"/>
    </source>
</evidence>
<keyword evidence="2" id="KW-1185">Reference proteome</keyword>
<organism evidence="1 2">
    <name type="scientific">Belnapia arida</name>
    <dbReference type="NCBI Taxonomy" id="2804533"/>
    <lineage>
        <taxon>Bacteria</taxon>
        <taxon>Pseudomonadati</taxon>
        <taxon>Pseudomonadota</taxon>
        <taxon>Alphaproteobacteria</taxon>
        <taxon>Acetobacterales</taxon>
        <taxon>Roseomonadaceae</taxon>
        <taxon>Belnapia</taxon>
    </lineage>
</organism>
<gene>
    <name evidence="1" type="ORF">JMJ56_31915</name>
</gene>
<evidence type="ECO:0000313" key="2">
    <source>
        <dbReference type="Proteomes" id="UP000660885"/>
    </source>
</evidence>
<reference evidence="1 2" key="1">
    <citation type="submission" date="2021-01" db="EMBL/GenBank/DDBJ databases">
        <title>Belnapia mucosa sp. nov. and Belnapia arida sp. nov., isolated from the Tabernas Desert (Almeria, Spain).</title>
        <authorList>
            <person name="Molina-Menor E."/>
            <person name="Vidal-Verdu A."/>
            <person name="Calonge A."/>
            <person name="Satari L."/>
            <person name="Pereto J."/>
            <person name="Porcar M."/>
        </authorList>
    </citation>
    <scope>NUCLEOTIDE SEQUENCE [LARGE SCALE GENOMIC DNA]</scope>
    <source>
        <strain evidence="1 2">T18</strain>
    </source>
</reference>
<proteinExistence type="predicted"/>
<dbReference type="EMBL" id="JAETWB010000083">
    <property type="protein sequence ID" value="MBL6082574.1"/>
    <property type="molecule type" value="Genomic_DNA"/>
</dbReference>
<dbReference type="Proteomes" id="UP000660885">
    <property type="component" value="Unassembled WGS sequence"/>
</dbReference>